<feature type="transmembrane region" description="Helical" evidence="1">
    <location>
        <begin position="56"/>
        <end position="80"/>
    </location>
</feature>
<accession>A0A4V4RG30</accession>
<dbReference type="OrthoDB" id="119790at2"/>
<keyword evidence="1" id="KW-0812">Transmembrane</keyword>
<dbReference type="EMBL" id="QYRT01000004">
    <property type="protein sequence ID" value="TIH40124.1"/>
    <property type="molecule type" value="Genomic_DNA"/>
</dbReference>
<evidence type="ECO:0000256" key="1">
    <source>
        <dbReference type="SAM" id="Phobius"/>
    </source>
</evidence>
<keyword evidence="1" id="KW-0472">Membrane</keyword>
<feature type="transmembrane region" description="Helical" evidence="1">
    <location>
        <begin position="101"/>
        <end position="122"/>
    </location>
</feature>
<sequence>MILIIGNILALLISVALGAIGVRFLLNPRVAAEGYGVPAGSDGGSAYLSAKGARDISVALLGVVLVCFGGAHATGLFMLVMALIPLADAVIVTRNGGRRSIVLGVHFSTAVLVLIDSVLLLLS</sequence>
<dbReference type="InterPro" id="IPR025363">
    <property type="entry name" value="DUF4267"/>
</dbReference>
<evidence type="ECO:0000313" key="2">
    <source>
        <dbReference type="EMBL" id="TIH40124.1"/>
    </source>
</evidence>
<dbReference type="RefSeq" id="WP_136640758.1">
    <property type="nucleotide sequence ID" value="NZ_QYRT01000004.1"/>
</dbReference>
<keyword evidence="1" id="KW-1133">Transmembrane helix</keyword>
<name>A0A4V4RG30_9MICO</name>
<organism evidence="2 3">
    <name type="scientific">Subtercola vilae</name>
    <dbReference type="NCBI Taxonomy" id="2056433"/>
    <lineage>
        <taxon>Bacteria</taxon>
        <taxon>Bacillati</taxon>
        <taxon>Actinomycetota</taxon>
        <taxon>Actinomycetes</taxon>
        <taxon>Micrococcales</taxon>
        <taxon>Microbacteriaceae</taxon>
        <taxon>Subtercola</taxon>
    </lineage>
</organism>
<protein>
    <submittedName>
        <fullName evidence="2">DUF4267 domain-containing protein</fullName>
    </submittedName>
</protein>
<evidence type="ECO:0000313" key="3">
    <source>
        <dbReference type="Proteomes" id="UP000306192"/>
    </source>
</evidence>
<comment type="caution">
    <text evidence="2">The sequence shown here is derived from an EMBL/GenBank/DDBJ whole genome shotgun (WGS) entry which is preliminary data.</text>
</comment>
<dbReference type="AlphaFoldDB" id="A0A4V4RG30"/>
<dbReference type="Pfam" id="PF14087">
    <property type="entry name" value="DUF4267"/>
    <property type="match status" value="1"/>
</dbReference>
<gene>
    <name evidence="2" type="ORF">D4765_03075</name>
</gene>
<keyword evidence="3" id="KW-1185">Reference proteome</keyword>
<reference evidence="2 3" key="1">
    <citation type="journal article" date="2019" name="Microorganisms">
        <title>Systematic Affiliation and Genome Analysis of Subtercola vilae DB165(T) with Particular Emphasis on Cold Adaptation of an Isolate from a High-Altitude Cold Volcano Lake.</title>
        <authorList>
            <person name="Villalobos A.S."/>
            <person name="Wiese J."/>
            <person name="Imhoff J.F."/>
            <person name="Dorador C."/>
            <person name="Keller A."/>
            <person name="Hentschel U."/>
        </authorList>
    </citation>
    <scope>NUCLEOTIDE SEQUENCE [LARGE SCALE GENOMIC DNA]</scope>
    <source>
        <strain evidence="2 3">DB165</strain>
    </source>
</reference>
<proteinExistence type="predicted"/>
<dbReference type="Proteomes" id="UP000306192">
    <property type="component" value="Unassembled WGS sequence"/>
</dbReference>